<feature type="compositionally biased region" description="Basic and acidic residues" evidence="1">
    <location>
        <begin position="21"/>
        <end position="37"/>
    </location>
</feature>
<evidence type="ECO:0000256" key="1">
    <source>
        <dbReference type="SAM" id="MobiDB-lite"/>
    </source>
</evidence>
<feature type="transmembrane region" description="Helical" evidence="2">
    <location>
        <begin position="73"/>
        <end position="90"/>
    </location>
</feature>
<protein>
    <submittedName>
        <fullName evidence="3">Uncharacterized protein</fullName>
    </submittedName>
</protein>
<comment type="caution">
    <text evidence="3">The sequence shown here is derived from an EMBL/GenBank/DDBJ whole genome shotgun (WGS) entry which is preliminary data.</text>
</comment>
<keyword evidence="4" id="KW-1185">Reference proteome</keyword>
<dbReference type="EMBL" id="JACHLZ010000001">
    <property type="protein sequence ID" value="MBB5832795.1"/>
    <property type="molecule type" value="Genomic_DNA"/>
</dbReference>
<proteinExistence type="predicted"/>
<dbReference type="Proteomes" id="UP000588158">
    <property type="component" value="Unassembled WGS sequence"/>
</dbReference>
<feature type="region of interest" description="Disordered" evidence="1">
    <location>
        <begin position="1"/>
        <end position="43"/>
    </location>
</feature>
<sequence length="204" mass="22012">MAASDDAVPGDRTPETPDAGAPRDRTPGDRTPSDPDRTPMATTAPARAWLRPILMLLGGLLLAGLLMLADQRLAALLAALFALFMAYWTSPLRSGPHTSLADALARKDEGATVILWAPGNPLSARLQAVVRTPREDQEVVWVNVFHDAEARALVEQHGGADALPLVLIGEDVMTAVTAAELERRQEEQRRQDEERRRGGSPSAD</sequence>
<keyword evidence="2" id="KW-0472">Membrane</keyword>
<gene>
    <name evidence="3" type="ORF">HNR70_002608</name>
</gene>
<name>A0A841AHJ0_9MICO</name>
<reference evidence="3 4" key="1">
    <citation type="submission" date="2020-08" db="EMBL/GenBank/DDBJ databases">
        <title>Sequencing the genomes of 1000 actinobacteria strains.</title>
        <authorList>
            <person name="Klenk H.-P."/>
        </authorList>
    </citation>
    <scope>NUCLEOTIDE SEQUENCE [LARGE SCALE GENOMIC DNA]</scope>
    <source>
        <strain evidence="3 4">DSM 28796</strain>
    </source>
</reference>
<dbReference type="RefSeq" id="WP_246375225.1">
    <property type="nucleotide sequence ID" value="NZ_JACHLZ010000001.1"/>
</dbReference>
<evidence type="ECO:0000313" key="3">
    <source>
        <dbReference type="EMBL" id="MBB5832795.1"/>
    </source>
</evidence>
<dbReference type="AlphaFoldDB" id="A0A841AHJ0"/>
<feature type="compositionally biased region" description="Basic and acidic residues" evidence="1">
    <location>
        <begin position="181"/>
        <end position="197"/>
    </location>
</feature>
<evidence type="ECO:0000313" key="4">
    <source>
        <dbReference type="Proteomes" id="UP000588158"/>
    </source>
</evidence>
<keyword evidence="2" id="KW-0812">Transmembrane</keyword>
<organism evidence="3 4">
    <name type="scientific">Brachybacterium aquaticum</name>
    <dbReference type="NCBI Taxonomy" id="1432564"/>
    <lineage>
        <taxon>Bacteria</taxon>
        <taxon>Bacillati</taxon>
        <taxon>Actinomycetota</taxon>
        <taxon>Actinomycetes</taxon>
        <taxon>Micrococcales</taxon>
        <taxon>Dermabacteraceae</taxon>
        <taxon>Brachybacterium</taxon>
    </lineage>
</organism>
<accession>A0A841AHJ0</accession>
<evidence type="ECO:0000256" key="2">
    <source>
        <dbReference type="SAM" id="Phobius"/>
    </source>
</evidence>
<feature type="transmembrane region" description="Helical" evidence="2">
    <location>
        <begin position="49"/>
        <end position="68"/>
    </location>
</feature>
<keyword evidence="2" id="KW-1133">Transmembrane helix</keyword>
<feature type="region of interest" description="Disordered" evidence="1">
    <location>
        <begin position="181"/>
        <end position="204"/>
    </location>
</feature>